<evidence type="ECO:0000256" key="1">
    <source>
        <dbReference type="SAM" id="MobiDB-lite"/>
    </source>
</evidence>
<name>A0A8S4R6Q4_9NEOP</name>
<evidence type="ECO:0000313" key="3">
    <source>
        <dbReference type="Proteomes" id="UP000838756"/>
    </source>
</evidence>
<reference evidence="2" key="1">
    <citation type="submission" date="2022-03" db="EMBL/GenBank/DDBJ databases">
        <authorList>
            <person name="Lindestad O."/>
        </authorList>
    </citation>
    <scope>NUCLEOTIDE SEQUENCE</scope>
</reference>
<keyword evidence="3" id="KW-1185">Reference proteome</keyword>
<proteinExistence type="predicted"/>
<sequence length="76" mass="8284">MLHIQIVQLAMKRAMLGWSLLDRVPEPTLFKELWPLNGPGRVTYAVAPPTAAESSDSGLGTAHWSQKLRPTTSSIG</sequence>
<feature type="region of interest" description="Disordered" evidence="1">
    <location>
        <begin position="49"/>
        <end position="76"/>
    </location>
</feature>
<comment type="caution">
    <text evidence="2">The sequence shown here is derived from an EMBL/GenBank/DDBJ whole genome shotgun (WGS) entry which is preliminary data.</text>
</comment>
<protein>
    <submittedName>
        <fullName evidence="2">Jg21226 protein</fullName>
    </submittedName>
</protein>
<organism evidence="2 3">
    <name type="scientific">Pararge aegeria aegeria</name>
    <dbReference type="NCBI Taxonomy" id="348720"/>
    <lineage>
        <taxon>Eukaryota</taxon>
        <taxon>Metazoa</taxon>
        <taxon>Ecdysozoa</taxon>
        <taxon>Arthropoda</taxon>
        <taxon>Hexapoda</taxon>
        <taxon>Insecta</taxon>
        <taxon>Pterygota</taxon>
        <taxon>Neoptera</taxon>
        <taxon>Endopterygota</taxon>
        <taxon>Lepidoptera</taxon>
        <taxon>Glossata</taxon>
        <taxon>Ditrysia</taxon>
        <taxon>Papilionoidea</taxon>
        <taxon>Nymphalidae</taxon>
        <taxon>Satyrinae</taxon>
        <taxon>Satyrini</taxon>
        <taxon>Parargina</taxon>
        <taxon>Pararge</taxon>
    </lineage>
</organism>
<dbReference type="EMBL" id="CAKXAJ010024834">
    <property type="protein sequence ID" value="CAH2231213.1"/>
    <property type="molecule type" value="Genomic_DNA"/>
</dbReference>
<dbReference type="Proteomes" id="UP000838756">
    <property type="component" value="Unassembled WGS sequence"/>
</dbReference>
<dbReference type="AlphaFoldDB" id="A0A8S4R6Q4"/>
<gene>
    <name evidence="2" type="primary">jg21226</name>
    <name evidence="2" type="ORF">PAEG_LOCUS9998</name>
</gene>
<evidence type="ECO:0000313" key="2">
    <source>
        <dbReference type="EMBL" id="CAH2231213.1"/>
    </source>
</evidence>
<accession>A0A8S4R6Q4</accession>